<keyword evidence="2" id="KW-0472">Membrane</keyword>
<evidence type="ECO:0000313" key="3">
    <source>
        <dbReference type="EMBL" id="EME36963.1"/>
    </source>
</evidence>
<evidence type="ECO:0000256" key="1">
    <source>
        <dbReference type="SAM" id="MobiDB-lite"/>
    </source>
</evidence>
<gene>
    <name evidence="3" type="ORF">C884_02323</name>
</gene>
<dbReference type="EMBL" id="ANHZ02000007">
    <property type="protein sequence ID" value="EME36963.1"/>
    <property type="molecule type" value="Genomic_DNA"/>
</dbReference>
<dbReference type="RefSeq" id="WP_006214364.1">
    <property type="nucleotide sequence ID" value="NZ_ANHZ02000007.1"/>
</dbReference>
<dbReference type="STRING" id="71999.KPaMU14_12510"/>
<comment type="caution">
    <text evidence="3">The sequence shown here is derived from an EMBL/GenBank/DDBJ whole genome shotgun (WGS) entry which is preliminary data.</text>
</comment>
<feature type="transmembrane region" description="Helical" evidence="2">
    <location>
        <begin position="37"/>
        <end position="59"/>
    </location>
</feature>
<reference evidence="3 4" key="1">
    <citation type="journal article" date="2014" name="Genome Announc.">
        <title>Draft Genome Sequence of Kocuria palustris PEL.</title>
        <authorList>
            <person name="Sharma G."/>
            <person name="Khatri I."/>
            <person name="Subramanian S."/>
        </authorList>
    </citation>
    <scope>NUCLEOTIDE SEQUENCE [LARGE SCALE GENOMIC DNA]</scope>
    <source>
        <strain evidence="3 4">PEL</strain>
    </source>
</reference>
<keyword evidence="2" id="KW-0812">Transmembrane</keyword>
<keyword evidence="4" id="KW-1185">Reference proteome</keyword>
<name>M2XVZ2_9MICC</name>
<evidence type="ECO:0000256" key="2">
    <source>
        <dbReference type="SAM" id="Phobius"/>
    </source>
</evidence>
<organism evidence="3 4">
    <name type="scientific">Kocuria palustris PEL</name>
    <dbReference type="NCBI Taxonomy" id="1236550"/>
    <lineage>
        <taxon>Bacteria</taxon>
        <taxon>Bacillati</taxon>
        <taxon>Actinomycetota</taxon>
        <taxon>Actinomycetes</taxon>
        <taxon>Micrococcales</taxon>
        <taxon>Micrococcaceae</taxon>
        <taxon>Kocuria</taxon>
    </lineage>
</organism>
<protein>
    <submittedName>
        <fullName evidence="3">Uncharacterized protein</fullName>
    </submittedName>
</protein>
<evidence type="ECO:0000313" key="4">
    <source>
        <dbReference type="Proteomes" id="UP000009877"/>
    </source>
</evidence>
<proteinExistence type="predicted"/>
<dbReference type="AlphaFoldDB" id="M2XVZ2"/>
<dbReference type="Proteomes" id="UP000009877">
    <property type="component" value="Unassembled WGS sequence"/>
</dbReference>
<sequence length="398" mass="43541">MSQEVGASAEAEPELDQDVQELGPAEQRRRRRLRRSLWTWLIVVVLLISAGGTALNWFMVDRDPEEPVEDWLDAMVDGRSRQALALFGDSRGGTGAESMPNAAYRQAEGRISSWEIVDVQRDGDRAQVTASVRWPDGQVPEGAEQGEEHTWSVHQVRRTGPLNDSWEMDGVDASTLTVAAPGNRDLSINGERIGLDPEDRTVADGAGGKWQWEALPGRFAVDLPEGNDYVLAKPIDPAEVLLGDPQPQEVVVELEPSPQLWAEVDQEIVRSVESCMDSTSVSPDACPASRRWAEGGVPRADAADNAKIEVPESGLKAPKAGAEISEVEWELVSQPPLWLVAEEDSGSQLDWVADETAQAEARLSYLEDGKRVEEIVSFPVHVDVTSDGRDAEIDVALR</sequence>
<accession>M2XVZ2</accession>
<feature type="region of interest" description="Disordered" evidence="1">
    <location>
        <begin position="1"/>
        <end position="26"/>
    </location>
</feature>
<keyword evidence="2" id="KW-1133">Transmembrane helix</keyword>